<dbReference type="Proteomes" id="UP000192775">
    <property type="component" value="Chromosome"/>
</dbReference>
<dbReference type="STRING" id="1619308.B5808_00220"/>
<dbReference type="PANTHER" id="PTHR43586:SF21">
    <property type="entry name" value="PYRIDOXAL PHOSPHATE (PLP)-DEPENDENT ASPARTATE AMINOTRANSFERASE SUPERFAMILY"/>
    <property type="match status" value="1"/>
</dbReference>
<dbReference type="InterPro" id="IPR015421">
    <property type="entry name" value="PyrdxlP-dep_Trfase_major"/>
</dbReference>
<proteinExistence type="predicted"/>
<dbReference type="Gene3D" id="3.40.640.10">
    <property type="entry name" value="Type I PLP-dependent aspartate aminotransferase-like (Major domain)"/>
    <property type="match status" value="1"/>
</dbReference>
<dbReference type="GO" id="GO:0008483">
    <property type="term" value="F:transaminase activity"/>
    <property type="evidence" value="ECO:0007669"/>
    <property type="project" value="UniProtKB-KW"/>
</dbReference>
<dbReference type="RefSeq" id="WP_085017644.1">
    <property type="nucleotide sequence ID" value="NZ_BMHD01000001.1"/>
</dbReference>
<keyword evidence="3" id="KW-1185">Reference proteome</keyword>
<keyword evidence="2" id="KW-0032">Aminotransferase</keyword>
<feature type="domain" description="Aminotransferase class V" evidence="1">
    <location>
        <begin position="97"/>
        <end position="294"/>
    </location>
</feature>
<keyword evidence="2" id="KW-0808">Transferase</keyword>
<dbReference type="KEGG" id="cphy:B5808_00220"/>
<evidence type="ECO:0000313" key="3">
    <source>
        <dbReference type="Proteomes" id="UP000192775"/>
    </source>
</evidence>
<evidence type="ECO:0000313" key="2">
    <source>
        <dbReference type="EMBL" id="ARJ03832.1"/>
    </source>
</evidence>
<gene>
    <name evidence="2" type="ORF">B5808_00220</name>
</gene>
<dbReference type="EMBL" id="CP020715">
    <property type="protein sequence ID" value="ARJ03832.1"/>
    <property type="molecule type" value="Genomic_DNA"/>
</dbReference>
<name>A0A1X9LH30_9MICO</name>
<dbReference type="InterPro" id="IPR015422">
    <property type="entry name" value="PyrdxlP-dep_Trfase_small"/>
</dbReference>
<dbReference type="Gene3D" id="3.90.1150.10">
    <property type="entry name" value="Aspartate Aminotransferase, domain 1"/>
    <property type="match status" value="1"/>
</dbReference>
<dbReference type="AlphaFoldDB" id="A0A1X9LH30"/>
<dbReference type="InterPro" id="IPR015424">
    <property type="entry name" value="PyrdxlP-dep_Trfase"/>
</dbReference>
<protein>
    <submittedName>
        <fullName evidence="2">Class V aminotransferase</fullName>
    </submittedName>
</protein>
<reference evidence="2 3" key="1">
    <citation type="submission" date="2017-04" db="EMBL/GenBank/DDBJ databases">
        <authorList>
            <person name="Afonso C.L."/>
            <person name="Miller P.J."/>
            <person name="Scott M.A."/>
            <person name="Spackman E."/>
            <person name="Goraichik I."/>
            <person name="Dimitrov K.M."/>
            <person name="Suarez D.L."/>
            <person name="Swayne D.E."/>
        </authorList>
    </citation>
    <scope>NUCLEOTIDE SEQUENCE [LARGE SCALE GENOMIC DNA]</scope>
    <source>
        <strain evidence="3">XA(T)</strain>
    </source>
</reference>
<dbReference type="PANTHER" id="PTHR43586">
    <property type="entry name" value="CYSTEINE DESULFURASE"/>
    <property type="match status" value="1"/>
</dbReference>
<sequence length="374" mass="39043">MDADTVGRKSVEQLRESFDVRPGYLAACTSGVPPRQAVAALREDLDAWSAGTTTPLGYGAWAERGRAAYARLVGVDVSRVAIGSQTSVMVGMIAASLRAGSEVIVVEGDFSSMVFPFLVRDDLVVRHVPIAGLADAIGSTTALVAFSLVQSATGEIADADAIVAAARAAGARTLCDTTQAAGWMPVDAFRFDATVCHAYKWLCAPRGVALLTVSESFADELVPTAAGWYAGDDVWGSCYGPAMTLAPDARRFDVSPAWQAWVGATTSLELFAAVPAEEVRAYTGGLADTLRTRLGLPLTGSAIVTWPDATGADAAALAAAGIVASSRAGRARVAFHVWNDEREVERVCAALGRGDASDLHIPVDWAAEYGAYAI</sequence>
<dbReference type="Pfam" id="PF00266">
    <property type="entry name" value="Aminotran_5"/>
    <property type="match status" value="1"/>
</dbReference>
<dbReference type="SUPFAM" id="SSF53383">
    <property type="entry name" value="PLP-dependent transferases"/>
    <property type="match status" value="1"/>
</dbReference>
<dbReference type="InterPro" id="IPR000192">
    <property type="entry name" value="Aminotrans_V_dom"/>
</dbReference>
<accession>A0A1X9LH30</accession>
<evidence type="ECO:0000259" key="1">
    <source>
        <dbReference type="Pfam" id="PF00266"/>
    </source>
</evidence>
<organism evidence="2 3">
    <name type="scientific">Cnuibacter physcomitrellae</name>
    <dbReference type="NCBI Taxonomy" id="1619308"/>
    <lineage>
        <taxon>Bacteria</taxon>
        <taxon>Bacillati</taxon>
        <taxon>Actinomycetota</taxon>
        <taxon>Actinomycetes</taxon>
        <taxon>Micrococcales</taxon>
        <taxon>Microbacteriaceae</taxon>
        <taxon>Cnuibacter</taxon>
    </lineage>
</organism>